<evidence type="ECO:0000313" key="2">
    <source>
        <dbReference type="EMBL" id="KAG5834673.1"/>
    </source>
</evidence>
<dbReference type="Proteomes" id="UP001044222">
    <property type="component" value="Chromosome 15"/>
</dbReference>
<feature type="domain" description="DUF6729" evidence="1">
    <location>
        <begin position="1"/>
        <end position="48"/>
    </location>
</feature>
<sequence length="140" mass="15329">MRRSMQYLGECEHFLATGSERRAFPPPPPMPPVPTPVWLLSVYCFGVWSRLEKVKARVTSTFGSILKMDSTKKATSVGNKFGQVLITVLTVSEGEGLLPMAASLMQQYRVTGVAPPQLIYVARDCCSTFGGSKTAAVFHE</sequence>
<keyword evidence="3" id="KW-1185">Reference proteome</keyword>
<comment type="caution">
    <text evidence="2">The sequence shown here is derived from an EMBL/GenBank/DDBJ whole genome shotgun (WGS) entry which is preliminary data.</text>
</comment>
<dbReference type="Pfam" id="PF20499">
    <property type="entry name" value="DUF6729"/>
    <property type="match status" value="1"/>
</dbReference>
<accession>A0A9D3RLD1</accession>
<proteinExistence type="predicted"/>
<protein>
    <recommendedName>
        <fullName evidence="1">DUF6729 domain-containing protein</fullName>
    </recommendedName>
</protein>
<gene>
    <name evidence="2" type="ORF">ANANG_G00263910</name>
</gene>
<dbReference type="EMBL" id="JAFIRN010000015">
    <property type="protein sequence ID" value="KAG5834673.1"/>
    <property type="molecule type" value="Genomic_DNA"/>
</dbReference>
<reference evidence="2" key="1">
    <citation type="submission" date="2021-01" db="EMBL/GenBank/DDBJ databases">
        <title>A chromosome-scale assembly of European eel, Anguilla anguilla.</title>
        <authorList>
            <person name="Henkel C."/>
            <person name="Jong-Raadsen S.A."/>
            <person name="Dufour S."/>
            <person name="Weltzien F.-A."/>
            <person name="Palstra A.P."/>
            <person name="Pelster B."/>
            <person name="Spaink H.P."/>
            <person name="Van Den Thillart G.E."/>
            <person name="Jansen H."/>
            <person name="Zahm M."/>
            <person name="Klopp C."/>
            <person name="Cedric C."/>
            <person name="Louis A."/>
            <person name="Berthelot C."/>
            <person name="Parey E."/>
            <person name="Roest Crollius H."/>
            <person name="Montfort J."/>
            <person name="Robinson-Rechavi M."/>
            <person name="Bucao C."/>
            <person name="Bouchez O."/>
            <person name="Gislard M."/>
            <person name="Lluch J."/>
            <person name="Milhes M."/>
            <person name="Lampietro C."/>
            <person name="Lopez Roques C."/>
            <person name="Donnadieu C."/>
            <person name="Braasch I."/>
            <person name="Desvignes T."/>
            <person name="Postlethwait J."/>
            <person name="Bobe J."/>
            <person name="Guiguen Y."/>
            <person name="Dirks R."/>
        </authorList>
    </citation>
    <scope>NUCLEOTIDE SEQUENCE</scope>
    <source>
        <strain evidence="2">Tag_6206</strain>
        <tissue evidence="2">Liver</tissue>
    </source>
</reference>
<dbReference type="PANTHER" id="PTHR24401:SF29">
    <property type="entry name" value="SI:CH211-243P7.3-RELATED"/>
    <property type="match status" value="1"/>
</dbReference>
<name>A0A9D3RLD1_ANGAN</name>
<organism evidence="2 3">
    <name type="scientific">Anguilla anguilla</name>
    <name type="common">European freshwater eel</name>
    <name type="synonym">Muraena anguilla</name>
    <dbReference type="NCBI Taxonomy" id="7936"/>
    <lineage>
        <taxon>Eukaryota</taxon>
        <taxon>Metazoa</taxon>
        <taxon>Chordata</taxon>
        <taxon>Craniata</taxon>
        <taxon>Vertebrata</taxon>
        <taxon>Euteleostomi</taxon>
        <taxon>Actinopterygii</taxon>
        <taxon>Neopterygii</taxon>
        <taxon>Teleostei</taxon>
        <taxon>Anguilliformes</taxon>
        <taxon>Anguillidae</taxon>
        <taxon>Anguilla</taxon>
    </lineage>
</organism>
<dbReference type="PANTHER" id="PTHR24401">
    <property type="entry name" value="SI:CH211-243P7.3-RELATED"/>
    <property type="match status" value="1"/>
</dbReference>
<dbReference type="InterPro" id="IPR046616">
    <property type="entry name" value="DUF6729"/>
</dbReference>
<evidence type="ECO:0000313" key="3">
    <source>
        <dbReference type="Proteomes" id="UP001044222"/>
    </source>
</evidence>
<dbReference type="AlphaFoldDB" id="A0A9D3RLD1"/>
<evidence type="ECO:0000259" key="1">
    <source>
        <dbReference type="Pfam" id="PF20499"/>
    </source>
</evidence>